<sequence length="78" mass="8331">MVDLMRRDMETDRGHAHAHGVPEMPPGRSAEPLIGGKPKPALEKVPEEKGSGPNVTAPAQLDPRGALEPGSAHNRDHQ</sequence>
<accession>A0ABV0A2Z8</accession>
<evidence type="ECO:0000313" key="3">
    <source>
        <dbReference type="Proteomes" id="UP001407347"/>
    </source>
</evidence>
<feature type="compositionally biased region" description="Basic and acidic residues" evidence="1">
    <location>
        <begin position="40"/>
        <end position="50"/>
    </location>
</feature>
<dbReference type="RefSeq" id="WP_346013380.1">
    <property type="nucleotide sequence ID" value="NZ_JAQYXP010000004.1"/>
</dbReference>
<comment type="caution">
    <text evidence="2">The sequence shown here is derived from an EMBL/GenBank/DDBJ whole genome shotgun (WGS) entry which is preliminary data.</text>
</comment>
<protein>
    <submittedName>
        <fullName evidence="2">Uncharacterized protein</fullName>
    </submittedName>
</protein>
<feature type="region of interest" description="Disordered" evidence="1">
    <location>
        <begin position="1"/>
        <end position="78"/>
    </location>
</feature>
<evidence type="ECO:0000313" key="2">
    <source>
        <dbReference type="EMBL" id="MEN3237687.1"/>
    </source>
</evidence>
<dbReference type="Proteomes" id="UP001407347">
    <property type="component" value="Unassembled WGS sequence"/>
</dbReference>
<feature type="compositionally biased region" description="Basic and acidic residues" evidence="1">
    <location>
        <begin position="1"/>
        <end position="15"/>
    </location>
</feature>
<evidence type="ECO:0000256" key="1">
    <source>
        <dbReference type="SAM" id="MobiDB-lite"/>
    </source>
</evidence>
<reference evidence="2 3" key="1">
    <citation type="journal article" date="2023" name="PLoS ONE">
        <title>Complete genome assembly of Hawai'i environmental nontuberculous mycobacteria reveals unexpected co-isolation with methylobacteria.</title>
        <authorList>
            <person name="Hendrix J."/>
            <person name="Epperson L.E."/>
            <person name="Tong E.I."/>
            <person name="Chan Y.L."/>
            <person name="Hasan N.A."/>
            <person name="Dawrs S.N."/>
            <person name="Norton G.J."/>
            <person name="Virdi R."/>
            <person name="Crooks J.L."/>
            <person name="Chan E.D."/>
            <person name="Honda J.R."/>
            <person name="Strong M."/>
        </authorList>
    </citation>
    <scope>NUCLEOTIDE SEQUENCE [LARGE SCALE GENOMIC DNA]</scope>
    <source>
        <strain evidence="2 3">NJH_HI04-1</strain>
    </source>
</reference>
<organism evidence="2 3">
    <name type="scientific">Methylobacterium ajmalii</name>
    <dbReference type="NCBI Taxonomy" id="2738439"/>
    <lineage>
        <taxon>Bacteria</taxon>
        <taxon>Pseudomonadati</taxon>
        <taxon>Pseudomonadota</taxon>
        <taxon>Alphaproteobacteria</taxon>
        <taxon>Hyphomicrobiales</taxon>
        <taxon>Methylobacteriaceae</taxon>
        <taxon>Methylobacterium</taxon>
    </lineage>
</organism>
<gene>
    <name evidence="2" type="ORF">PUR29_29755</name>
</gene>
<keyword evidence="3" id="KW-1185">Reference proteome</keyword>
<proteinExistence type="predicted"/>
<dbReference type="EMBL" id="JAQYXP010000004">
    <property type="protein sequence ID" value="MEN3237687.1"/>
    <property type="molecule type" value="Genomic_DNA"/>
</dbReference>
<name>A0ABV0A2Z8_9HYPH</name>